<evidence type="ECO:0000256" key="4">
    <source>
        <dbReference type="SAM" id="SignalP"/>
    </source>
</evidence>
<dbReference type="RefSeq" id="WP_091358929.1">
    <property type="nucleotide sequence ID" value="NZ_AP025284.1"/>
</dbReference>
<dbReference type="Pfam" id="PF08534">
    <property type="entry name" value="Redoxin"/>
    <property type="match status" value="1"/>
</dbReference>
<dbReference type="InterPro" id="IPR013740">
    <property type="entry name" value="Redoxin"/>
</dbReference>
<dbReference type="STRING" id="355243.SAMN03080615_02615"/>
<evidence type="ECO:0000313" key="7">
    <source>
        <dbReference type="Proteomes" id="UP000198749"/>
    </source>
</evidence>
<dbReference type="GO" id="GO:0017004">
    <property type="term" value="P:cytochrome complex assembly"/>
    <property type="evidence" value="ECO:0007669"/>
    <property type="project" value="UniProtKB-KW"/>
</dbReference>
<dbReference type="InterPro" id="IPR036249">
    <property type="entry name" value="Thioredoxin-like_sf"/>
</dbReference>
<dbReference type="PANTHER" id="PTHR42852">
    <property type="entry name" value="THIOL:DISULFIDE INTERCHANGE PROTEIN DSBE"/>
    <property type="match status" value="1"/>
</dbReference>
<keyword evidence="3" id="KW-0676">Redox-active center</keyword>
<dbReference type="OrthoDB" id="9799347at2"/>
<evidence type="ECO:0000256" key="1">
    <source>
        <dbReference type="ARBA" id="ARBA00004196"/>
    </source>
</evidence>
<keyword evidence="2" id="KW-0201">Cytochrome c-type biogenesis</keyword>
<dbReference type="EMBL" id="FOGB01000007">
    <property type="protein sequence ID" value="SEQ75111.1"/>
    <property type="molecule type" value="Genomic_DNA"/>
</dbReference>
<keyword evidence="7" id="KW-1185">Reference proteome</keyword>
<dbReference type="CDD" id="cd02966">
    <property type="entry name" value="TlpA_like_family"/>
    <property type="match status" value="1"/>
</dbReference>
<feature type="domain" description="Thioredoxin" evidence="5">
    <location>
        <begin position="20"/>
        <end position="172"/>
    </location>
</feature>
<dbReference type="GO" id="GO:0015036">
    <property type="term" value="F:disulfide oxidoreductase activity"/>
    <property type="evidence" value="ECO:0007669"/>
    <property type="project" value="UniProtKB-ARBA"/>
</dbReference>
<dbReference type="SUPFAM" id="SSF52833">
    <property type="entry name" value="Thioredoxin-like"/>
    <property type="match status" value="1"/>
</dbReference>
<accession>A0A1H9IK56</accession>
<feature type="signal peptide" evidence="4">
    <location>
        <begin position="1"/>
        <end position="31"/>
    </location>
</feature>
<dbReference type="PROSITE" id="PS51352">
    <property type="entry name" value="THIOREDOXIN_2"/>
    <property type="match status" value="1"/>
</dbReference>
<evidence type="ECO:0000313" key="6">
    <source>
        <dbReference type="EMBL" id="SEQ75111.1"/>
    </source>
</evidence>
<organism evidence="6 7">
    <name type="scientific">Amphritea atlantica</name>
    <dbReference type="NCBI Taxonomy" id="355243"/>
    <lineage>
        <taxon>Bacteria</taxon>
        <taxon>Pseudomonadati</taxon>
        <taxon>Pseudomonadota</taxon>
        <taxon>Gammaproteobacteria</taxon>
        <taxon>Oceanospirillales</taxon>
        <taxon>Oceanospirillaceae</taxon>
        <taxon>Amphritea</taxon>
    </lineage>
</organism>
<evidence type="ECO:0000256" key="3">
    <source>
        <dbReference type="ARBA" id="ARBA00023284"/>
    </source>
</evidence>
<feature type="chain" id="PRO_5011542831" evidence="4">
    <location>
        <begin position="32"/>
        <end position="178"/>
    </location>
</feature>
<sequence>MQSDKYTRRPATLFIGTLLLLLCTLAPPVSATESFYDKLRVTDLEGNTANLNQHKGGLVLVNFWATWCPPCVKEMPSLQRLQQQFDPSEFKVVLINLGQTAATVNSFLEEQTFDFDLPVYLDDKGSAFTQLGIEGMPSSFLLDASGMQIETISGAREWDHPENIKAVRQLMSSLMTEH</sequence>
<dbReference type="InterPro" id="IPR050553">
    <property type="entry name" value="Thioredoxin_ResA/DsbE_sf"/>
</dbReference>
<dbReference type="PANTHER" id="PTHR42852:SF13">
    <property type="entry name" value="PROTEIN DIPZ"/>
    <property type="match status" value="1"/>
</dbReference>
<proteinExistence type="predicted"/>
<dbReference type="GO" id="GO:0030313">
    <property type="term" value="C:cell envelope"/>
    <property type="evidence" value="ECO:0007669"/>
    <property type="project" value="UniProtKB-SubCell"/>
</dbReference>
<gene>
    <name evidence="6" type="ORF">SAMN03080615_02615</name>
</gene>
<dbReference type="InterPro" id="IPR013766">
    <property type="entry name" value="Thioredoxin_domain"/>
</dbReference>
<dbReference type="GO" id="GO:0016853">
    <property type="term" value="F:isomerase activity"/>
    <property type="evidence" value="ECO:0007669"/>
    <property type="project" value="UniProtKB-KW"/>
</dbReference>
<protein>
    <submittedName>
        <fullName evidence="6">Thiol-disulfide isomerase or thioredoxin</fullName>
    </submittedName>
</protein>
<keyword evidence="6" id="KW-0413">Isomerase</keyword>
<dbReference type="AlphaFoldDB" id="A0A1H9IK56"/>
<dbReference type="InterPro" id="IPR017937">
    <property type="entry name" value="Thioredoxin_CS"/>
</dbReference>
<reference evidence="7" key="1">
    <citation type="submission" date="2016-10" db="EMBL/GenBank/DDBJ databases">
        <authorList>
            <person name="Varghese N."/>
            <person name="Submissions S."/>
        </authorList>
    </citation>
    <scope>NUCLEOTIDE SEQUENCE [LARGE SCALE GENOMIC DNA]</scope>
    <source>
        <strain evidence="7">DSM 18887</strain>
    </source>
</reference>
<dbReference type="Gene3D" id="3.40.30.10">
    <property type="entry name" value="Glutaredoxin"/>
    <property type="match status" value="1"/>
</dbReference>
<evidence type="ECO:0000256" key="2">
    <source>
        <dbReference type="ARBA" id="ARBA00022748"/>
    </source>
</evidence>
<dbReference type="PROSITE" id="PS00194">
    <property type="entry name" value="THIOREDOXIN_1"/>
    <property type="match status" value="1"/>
</dbReference>
<name>A0A1H9IK56_9GAMM</name>
<dbReference type="Proteomes" id="UP000198749">
    <property type="component" value="Unassembled WGS sequence"/>
</dbReference>
<keyword evidence="4" id="KW-0732">Signal</keyword>
<evidence type="ECO:0000259" key="5">
    <source>
        <dbReference type="PROSITE" id="PS51352"/>
    </source>
</evidence>
<comment type="subcellular location">
    <subcellularLocation>
        <location evidence="1">Cell envelope</location>
    </subcellularLocation>
</comment>